<dbReference type="EMBL" id="ML976036">
    <property type="protein sequence ID" value="KAF1942356.1"/>
    <property type="molecule type" value="Genomic_DNA"/>
</dbReference>
<evidence type="ECO:0000313" key="3">
    <source>
        <dbReference type="Proteomes" id="UP000800038"/>
    </source>
</evidence>
<keyword evidence="3" id="KW-1185">Reference proteome</keyword>
<evidence type="ECO:0000256" key="1">
    <source>
        <dbReference type="SAM" id="MobiDB-lite"/>
    </source>
</evidence>
<name>A0A6A5SUT9_9PLEO</name>
<reference evidence="2" key="1">
    <citation type="journal article" date="2020" name="Stud. Mycol.">
        <title>101 Dothideomycetes genomes: a test case for predicting lifestyles and emergence of pathogens.</title>
        <authorList>
            <person name="Haridas S."/>
            <person name="Albert R."/>
            <person name="Binder M."/>
            <person name="Bloem J."/>
            <person name="Labutti K."/>
            <person name="Salamov A."/>
            <person name="Andreopoulos B."/>
            <person name="Baker S."/>
            <person name="Barry K."/>
            <person name="Bills G."/>
            <person name="Bluhm B."/>
            <person name="Cannon C."/>
            <person name="Castanera R."/>
            <person name="Culley D."/>
            <person name="Daum C."/>
            <person name="Ezra D."/>
            <person name="Gonzalez J."/>
            <person name="Henrissat B."/>
            <person name="Kuo A."/>
            <person name="Liang C."/>
            <person name="Lipzen A."/>
            <person name="Lutzoni F."/>
            <person name="Magnuson J."/>
            <person name="Mondo S."/>
            <person name="Nolan M."/>
            <person name="Ohm R."/>
            <person name="Pangilinan J."/>
            <person name="Park H.-J."/>
            <person name="Ramirez L."/>
            <person name="Alfaro M."/>
            <person name="Sun H."/>
            <person name="Tritt A."/>
            <person name="Yoshinaga Y."/>
            <person name="Zwiers L.-H."/>
            <person name="Turgeon B."/>
            <person name="Goodwin S."/>
            <person name="Spatafora J."/>
            <person name="Crous P."/>
            <person name="Grigoriev I."/>
        </authorList>
    </citation>
    <scope>NUCLEOTIDE SEQUENCE</scope>
    <source>
        <strain evidence="2">CBS 161.51</strain>
    </source>
</reference>
<feature type="compositionally biased region" description="Polar residues" evidence="1">
    <location>
        <begin position="156"/>
        <end position="165"/>
    </location>
</feature>
<feature type="compositionally biased region" description="Low complexity" evidence="1">
    <location>
        <begin position="18"/>
        <end position="33"/>
    </location>
</feature>
<accession>A0A6A5SUT9</accession>
<evidence type="ECO:0000313" key="2">
    <source>
        <dbReference type="EMBL" id="KAF1942356.1"/>
    </source>
</evidence>
<dbReference type="Proteomes" id="UP000800038">
    <property type="component" value="Unassembled WGS sequence"/>
</dbReference>
<gene>
    <name evidence="2" type="ORF">EJ02DRAFT_345838</name>
</gene>
<dbReference type="AlphaFoldDB" id="A0A6A5SUT9"/>
<protein>
    <submittedName>
        <fullName evidence="2">Uncharacterized protein</fullName>
    </submittedName>
</protein>
<sequence length="182" mass="19245">MRFAATTGLDIPVPRMASASVSTSTTRVVDSSTPNENKAGGRHTPTPIMLDSMPGPPRDTLTPTPTPSNNLALPLSRGATPTPTPTSKHRTPKPSLSFRNRDKPSPGTPPARPRGKTVPSGQGLHTSRSQTLMESKSKPQTPDGMSERDTDRDTDSVLSFTPSMSGKNIATWFSGLLGRAAS</sequence>
<feature type="compositionally biased region" description="Low complexity" evidence="1">
    <location>
        <begin position="58"/>
        <end position="76"/>
    </location>
</feature>
<feature type="region of interest" description="Disordered" evidence="1">
    <location>
        <begin position="1"/>
        <end position="165"/>
    </location>
</feature>
<feature type="compositionally biased region" description="Polar residues" evidence="1">
    <location>
        <begin position="119"/>
        <end position="140"/>
    </location>
</feature>
<dbReference type="OrthoDB" id="3800222at2759"/>
<feature type="compositionally biased region" description="Basic and acidic residues" evidence="1">
    <location>
        <begin position="145"/>
        <end position="155"/>
    </location>
</feature>
<proteinExistence type="predicted"/>
<organism evidence="2 3">
    <name type="scientific">Clathrospora elynae</name>
    <dbReference type="NCBI Taxonomy" id="706981"/>
    <lineage>
        <taxon>Eukaryota</taxon>
        <taxon>Fungi</taxon>
        <taxon>Dikarya</taxon>
        <taxon>Ascomycota</taxon>
        <taxon>Pezizomycotina</taxon>
        <taxon>Dothideomycetes</taxon>
        <taxon>Pleosporomycetidae</taxon>
        <taxon>Pleosporales</taxon>
        <taxon>Diademaceae</taxon>
        <taxon>Clathrospora</taxon>
    </lineage>
</organism>